<keyword evidence="1" id="KW-0472">Membrane</keyword>
<keyword evidence="1" id="KW-0812">Transmembrane</keyword>
<reference evidence="2 3" key="1">
    <citation type="submission" date="2021-03" db="EMBL/GenBank/DDBJ databases">
        <title>Complete genome of Polaribacter_sp.SM13.</title>
        <authorList>
            <person name="Jeong S.W."/>
            <person name="Bae J.W."/>
        </authorList>
    </citation>
    <scope>NUCLEOTIDE SEQUENCE [LARGE SCALE GENOMIC DNA]</scope>
    <source>
        <strain evidence="2 3">SM13</strain>
    </source>
</reference>
<gene>
    <name evidence="2" type="ORF">J3359_09000</name>
</gene>
<feature type="transmembrane region" description="Helical" evidence="1">
    <location>
        <begin position="333"/>
        <end position="354"/>
    </location>
</feature>
<sequence>MKKLKKKDYFSIHSWIGVQLCMLFFIVCFSGTIAVFSHELDWLFNPEMRAVPQEKLASKNDILQQIKTQYPEGNITFWMKSHEDYLCDIIYLEQKGGKRLFLFANQYTGKLQGAAATTIQRFFRDLHYYLFIPFQIGHFLVLSFAFLLLGSLISGWKFMRKKKKHFLNLGKKNNTLAYHKNLHKTFGLWSIPFVLLFSITGIWYFSERVDLFSISNFIGDKKIEVIPSKTHTTKNFSYSLDYDSVLNIAKKEIPNFTFGSFVISNDNTKPIIEVRGKSDMPMVRYRANRVVIDTETDTLLYVQKATETNTLKTINNMIDPIHFGHFGGLFTKAIWFVFGLMITYLTASGIWIYLKRISKNKKGAYTFRYVNWFLFAVMQFFMYQRLIYIQGVSLLSHIIILVFWSVFLYLIYSVFYKKIRT</sequence>
<name>A0A975CQQ1_9FLAO</name>
<evidence type="ECO:0000313" key="2">
    <source>
        <dbReference type="EMBL" id="QTE24381.1"/>
    </source>
</evidence>
<evidence type="ECO:0000256" key="1">
    <source>
        <dbReference type="SAM" id="Phobius"/>
    </source>
</evidence>
<accession>A0A975CQQ1</accession>
<feature type="transmembrane region" description="Helical" evidence="1">
    <location>
        <begin position="366"/>
        <end position="388"/>
    </location>
</feature>
<organism evidence="2 3">
    <name type="scientific">Polaribacter cellanae</name>
    <dbReference type="NCBI Taxonomy" id="2818493"/>
    <lineage>
        <taxon>Bacteria</taxon>
        <taxon>Pseudomonadati</taxon>
        <taxon>Bacteroidota</taxon>
        <taxon>Flavobacteriia</taxon>
        <taxon>Flavobacteriales</taxon>
        <taxon>Flavobacteriaceae</taxon>
    </lineage>
</organism>
<dbReference type="PANTHER" id="PTHR34219:SF8">
    <property type="entry name" value="PEPSY DOMAIN-CONTAINING PROTEIN"/>
    <property type="match status" value="1"/>
</dbReference>
<dbReference type="EMBL" id="CP071869">
    <property type="protein sequence ID" value="QTE24381.1"/>
    <property type="molecule type" value="Genomic_DNA"/>
</dbReference>
<feature type="transmembrane region" description="Helical" evidence="1">
    <location>
        <begin position="186"/>
        <end position="205"/>
    </location>
</feature>
<dbReference type="Pfam" id="PF03929">
    <property type="entry name" value="PepSY_TM"/>
    <property type="match status" value="1"/>
</dbReference>
<evidence type="ECO:0000313" key="3">
    <source>
        <dbReference type="Proteomes" id="UP000663920"/>
    </source>
</evidence>
<dbReference type="AlphaFoldDB" id="A0A975CQQ1"/>
<dbReference type="RefSeq" id="WP_208080353.1">
    <property type="nucleotide sequence ID" value="NZ_CP071869.1"/>
</dbReference>
<feature type="transmembrane region" description="Helical" evidence="1">
    <location>
        <begin position="394"/>
        <end position="415"/>
    </location>
</feature>
<dbReference type="KEGG" id="pcea:J3359_09000"/>
<dbReference type="InterPro" id="IPR005625">
    <property type="entry name" value="PepSY-ass_TM"/>
</dbReference>
<protein>
    <submittedName>
        <fullName evidence="2">PepSY domain-containing protein</fullName>
    </submittedName>
</protein>
<feature type="transmembrane region" description="Helical" evidence="1">
    <location>
        <begin position="128"/>
        <end position="153"/>
    </location>
</feature>
<dbReference type="Proteomes" id="UP000663920">
    <property type="component" value="Chromosome"/>
</dbReference>
<feature type="transmembrane region" description="Helical" evidence="1">
    <location>
        <begin position="12"/>
        <end position="36"/>
    </location>
</feature>
<dbReference type="PANTHER" id="PTHR34219">
    <property type="entry name" value="IRON-REGULATED INNER MEMBRANE PROTEIN-RELATED"/>
    <property type="match status" value="1"/>
</dbReference>
<proteinExistence type="predicted"/>
<keyword evidence="3" id="KW-1185">Reference proteome</keyword>
<keyword evidence="1" id="KW-1133">Transmembrane helix</keyword>